<dbReference type="InterPro" id="IPR018328">
    <property type="entry name" value="Rad4_beta-hairpin_dom3"/>
</dbReference>
<dbReference type="GO" id="GO:0003684">
    <property type="term" value="F:damaged DNA binding"/>
    <property type="evidence" value="ECO:0007669"/>
    <property type="project" value="InterPro"/>
</dbReference>
<dbReference type="AlphaFoldDB" id="A0A1E4U213"/>
<dbReference type="InterPro" id="IPR038765">
    <property type="entry name" value="Papain-like_cys_pep_sf"/>
</dbReference>
<dbReference type="Pfam" id="PF03835">
    <property type="entry name" value="Rad4"/>
    <property type="match status" value="1"/>
</dbReference>
<dbReference type="Proteomes" id="UP000094236">
    <property type="component" value="Unassembled WGS sequence"/>
</dbReference>
<evidence type="ECO:0000313" key="4">
    <source>
        <dbReference type="Proteomes" id="UP000094236"/>
    </source>
</evidence>
<name>A0A1E4U213_PACTA</name>
<sequence>MGGNISNHDAIDLISRNIDSDISDDSQDEQKKQELNVTKKRKLNCDESDDDDDDDDNDEFPSDFEEIALDDSIISSNNVSQRIDVVTLKNVSSNGSSEKTTDFKLINRLKSSRFSMHCMHMISLMIHLYIRNQWLQDQELQKILKKKLSKDFRKKVKKFFERTKTSKEDDDQVQLAKEFHKFVVNLTRWFQLNFRLEGHGLRHNGYLKDPLNLKSNDYYYNFEPIESLQDFKILYAKQLKGNRDIAVQLFVSLLRGLGFEVRLCFSLPLLGYSLDKADNAIPLNYKKKSHVSNDKDMLFPTYWCEVSSPSTPEIFVVDLFSFTDFADSVSKLTIPSLVKLNHLDKNELIKSSFVNHFEPRGKYQGQMKMWYVVSIDSQNYMLDTSSRYLKNICFRYFPLRCLQYQNQLEHGKKSFIWFKRILMIINGNKYQRKYHVELETLHKLGLINFDKPVFSRLRSSNNFVTPSLLYNNEFIDTSKSKAIGFLKISSSAAKKEPFYYQSSIIKLKTETSWKLLGRQLKPNVEPLKVNNYNPRTIKNKRKHNISIYDENVNTEDIIKQELYSYTQTEPYKAAIINFNNQLPRNKYGNIEIFTRNMIPKGTVVIELPNIVEIMEEHNNHKKKKINY</sequence>
<protein>
    <recommendedName>
        <fullName evidence="2">Rad4 beta-hairpin domain-containing protein</fullName>
    </recommendedName>
</protein>
<dbReference type="Pfam" id="PF10404">
    <property type="entry name" value="BHD_2"/>
    <property type="match status" value="1"/>
</dbReference>
<dbReference type="Gene3D" id="3.90.260.10">
    <property type="entry name" value="Transglutaminase-like"/>
    <property type="match status" value="1"/>
</dbReference>
<dbReference type="PANTHER" id="PTHR12135">
    <property type="entry name" value="DNA REPAIR PROTEIN XP-C / RAD4"/>
    <property type="match status" value="1"/>
</dbReference>
<proteinExistence type="predicted"/>
<feature type="compositionally biased region" description="Acidic residues" evidence="1">
    <location>
        <begin position="46"/>
        <end position="61"/>
    </location>
</feature>
<gene>
    <name evidence="3" type="ORF">PACTADRAFT_185605</name>
</gene>
<dbReference type="InterPro" id="IPR018325">
    <property type="entry name" value="Rad4/PNGase_transGLS-fold"/>
</dbReference>
<dbReference type="GO" id="GO:0003697">
    <property type="term" value="F:single-stranded DNA binding"/>
    <property type="evidence" value="ECO:0007669"/>
    <property type="project" value="TreeGrafter"/>
</dbReference>
<feature type="domain" description="Rad4 beta-hairpin" evidence="2">
    <location>
        <begin position="507"/>
        <end position="574"/>
    </location>
</feature>
<dbReference type="Pfam" id="PF10405">
    <property type="entry name" value="BHD_3"/>
    <property type="match status" value="1"/>
</dbReference>
<evidence type="ECO:0000256" key="1">
    <source>
        <dbReference type="SAM" id="MobiDB-lite"/>
    </source>
</evidence>
<evidence type="ECO:0000313" key="3">
    <source>
        <dbReference type="EMBL" id="ODV98027.1"/>
    </source>
</evidence>
<dbReference type="SMART" id="SM01031">
    <property type="entry name" value="BHD_2"/>
    <property type="match status" value="1"/>
</dbReference>
<dbReference type="InterPro" id="IPR004583">
    <property type="entry name" value="DNA_repair_Rad4"/>
</dbReference>
<keyword evidence="4" id="KW-1185">Reference proteome</keyword>
<dbReference type="SUPFAM" id="SSF54001">
    <property type="entry name" value="Cysteine proteinases"/>
    <property type="match status" value="1"/>
</dbReference>
<dbReference type="InterPro" id="IPR018327">
    <property type="entry name" value="BHD_2"/>
</dbReference>
<dbReference type="GO" id="GO:0071942">
    <property type="term" value="C:XPC complex"/>
    <property type="evidence" value="ECO:0007669"/>
    <property type="project" value="TreeGrafter"/>
</dbReference>
<organism evidence="3 4">
    <name type="scientific">Pachysolen tannophilus NRRL Y-2460</name>
    <dbReference type="NCBI Taxonomy" id="669874"/>
    <lineage>
        <taxon>Eukaryota</taxon>
        <taxon>Fungi</taxon>
        <taxon>Dikarya</taxon>
        <taxon>Ascomycota</taxon>
        <taxon>Saccharomycotina</taxon>
        <taxon>Pichiomycetes</taxon>
        <taxon>Pachysolenaceae</taxon>
        <taxon>Pachysolen</taxon>
    </lineage>
</organism>
<dbReference type="GO" id="GO:0006298">
    <property type="term" value="P:mismatch repair"/>
    <property type="evidence" value="ECO:0007669"/>
    <property type="project" value="TreeGrafter"/>
</dbReference>
<dbReference type="EMBL" id="KV454011">
    <property type="protein sequence ID" value="ODV98027.1"/>
    <property type="molecule type" value="Genomic_DNA"/>
</dbReference>
<dbReference type="GO" id="GO:0000111">
    <property type="term" value="C:nucleotide-excision repair factor 2 complex"/>
    <property type="evidence" value="ECO:0007669"/>
    <property type="project" value="TreeGrafter"/>
</dbReference>
<dbReference type="STRING" id="669874.A0A1E4U213"/>
<reference evidence="4" key="1">
    <citation type="submission" date="2016-05" db="EMBL/GenBank/DDBJ databases">
        <title>Comparative genomics of biotechnologically important yeasts.</title>
        <authorList>
            <consortium name="DOE Joint Genome Institute"/>
            <person name="Riley R."/>
            <person name="Haridas S."/>
            <person name="Wolfe K.H."/>
            <person name="Lopes M.R."/>
            <person name="Hittinger C.T."/>
            <person name="Goker M."/>
            <person name="Salamov A."/>
            <person name="Wisecaver J."/>
            <person name="Long T.M."/>
            <person name="Aerts A.L."/>
            <person name="Barry K."/>
            <person name="Choi C."/>
            <person name="Clum A."/>
            <person name="Coughlan A.Y."/>
            <person name="Deshpande S."/>
            <person name="Douglass A.P."/>
            <person name="Hanson S.J."/>
            <person name="Klenk H.-P."/>
            <person name="Labutti K."/>
            <person name="Lapidus A."/>
            <person name="Lindquist E."/>
            <person name="Lipzen A."/>
            <person name="Meier-Kolthoff J.P."/>
            <person name="Ohm R.A."/>
            <person name="Otillar R.P."/>
            <person name="Pangilinan J."/>
            <person name="Peng Y."/>
            <person name="Rokas A."/>
            <person name="Rosa C.A."/>
            <person name="Scheuner C."/>
            <person name="Sibirny A.A."/>
            <person name="Slot J.C."/>
            <person name="Stielow J.B."/>
            <person name="Sun H."/>
            <person name="Kurtzman C.P."/>
            <person name="Blackwell M."/>
            <person name="Grigoriev I.V."/>
            <person name="Jeffries T.W."/>
        </authorList>
    </citation>
    <scope>NUCLEOTIDE SEQUENCE [LARGE SCALE GENOMIC DNA]</scope>
    <source>
        <strain evidence="4">NRRL Y-2460</strain>
    </source>
</reference>
<evidence type="ECO:0000259" key="2">
    <source>
        <dbReference type="SMART" id="SM01031"/>
    </source>
</evidence>
<dbReference type="OrthoDB" id="300780at2759"/>
<accession>A0A1E4U213</accession>
<feature type="region of interest" description="Disordered" evidence="1">
    <location>
        <begin position="20"/>
        <end position="61"/>
    </location>
</feature>
<dbReference type="GO" id="GO:0005737">
    <property type="term" value="C:cytoplasm"/>
    <property type="evidence" value="ECO:0007669"/>
    <property type="project" value="TreeGrafter"/>
</dbReference>
<dbReference type="InterPro" id="IPR036985">
    <property type="entry name" value="Transglutaminase-like_sf"/>
</dbReference>
<dbReference type="GO" id="GO:0006289">
    <property type="term" value="P:nucleotide-excision repair"/>
    <property type="evidence" value="ECO:0007669"/>
    <property type="project" value="InterPro"/>
</dbReference>
<dbReference type="PANTHER" id="PTHR12135:SF2">
    <property type="entry name" value="DNA REPAIR PROTEIN RAD34"/>
    <property type="match status" value="1"/>
</dbReference>